<evidence type="ECO:0000313" key="2">
    <source>
        <dbReference type="Proteomes" id="UP000281810"/>
    </source>
</evidence>
<organism evidence="1 2">
    <name type="scientific">Epilithonimonas vandammei</name>
    <dbReference type="NCBI Taxonomy" id="2487072"/>
    <lineage>
        <taxon>Bacteria</taxon>
        <taxon>Pseudomonadati</taxon>
        <taxon>Bacteroidota</taxon>
        <taxon>Flavobacteriia</taxon>
        <taxon>Flavobacteriales</taxon>
        <taxon>Weeksellaceae</taxon>
        <taxon>Chryseobacterium group</taxon>
        <taxon>Epilithonimonas</taxon>
    </lineage>
</organism>
<dbReference type="OrthoDB" id="1268206at2"/>
<dbReference type="EMBL" id="CP034161">
    <property type="protein sequence ID" value="AZI40589.1"/>
    <property type="molecule type" value="Genomic_DNA"/>
</dbReference>
<gene>
    <name evidence="1" type="ORF">EIB74_11770</name>
</gene>
<sequence length="126" mass="14754">MNSGNFEIKEVEFEEINHVNIKLIDSEFKILKSQTEINNIYEIINANNPSPRKNPIPSFEENETYIVLQPKIERLDFTVSKVSENNQNLDIQIQQSDNPEFKNKKYPAIIIKLNKKSNYNSVKIKK</sequence>
<dbReference type="AlphaFoldDB" id="A0A3G8Y5H4"/>
<proteinExistence type="predicted"/>
<protein>
    <submittedName>
        <fullName evidence="1">Uncharacterized protein</fullName>
    </submittedName>
</protein>
<name>A0A3G8Y5H4_9FLAO</name>
<dbReference type="RefSeq" id="WP_124803159.1">
    <property type="nucleotide sequence ID" value="NZ_CP034161.1"/>
</dbReference>
<dbReference type="Proteomes" id="UP000281810">
    <property type="component" value="Chromosome"/>
</dbReference>
<reference evidence="2" key="1">
    <citation type="submission" date="2018-11" db="EMBL/GenBank/DDBJ databases">
        <title>Proposal to divide the Flavobacteriaceae and reorganize its genera based on Amino Acid Identity values calculated from whole genome sequences.</title>
        <authorList>
            <person name="Nicholson A.C."/>
            <person name="Gulvik C.A."/>
            <person name="Whitney A.M."/>
            <person name="Humrighouse B.W."/>
            <person name="Bell M."/>
            <person name="Holmes B."/>
            <person name="Steigerwalt A.B."/>
            <person name="Villarma A."/>
            <person name="Sheth M."/>
            <person name="Batra D."/>
            <person name="Pryor J."/>
            <person name="Bernardet J.-F."/>
            <person name="Hugo C."/>
            <person name="Kampfer P."/>
            <person name="Newman J.D."/>
            <person name="McQuiston J.R."/>
        </authorList>
    </citation>
    <scope>NUCLEOTIDE SEQUENCE [LARGE SCALE GENOMIC DNA]</scope>
    <source>
        <strain evidence="2">F5649</strain>
    </source>
</reference>
<keyword evidence="2" id="KW-1185">Reference proteome</keyword>
<evidence type="ECO:0000313" key="1">
    <source>
        <dbReference type="EMBL" id="AZI40589.1"/>
    </source>
</evidence>
<accession>A0A3G8Y5H4</accession>